<feature type="transmembrane region" description="Helical" evidence="1">
    <location>
        <begin position="186"/>
        <end position="208"/>
    </location>
</feature>
<reference evidence="4" key="1">
    <citation type="journal article" date="2019" name="Int. J. Syst. Evol. Microbiol.">
        <title>The Global Catalogue of Microorganisms (GCM) 10K type strain sequencing project: providing services to taxonomists for standard genome sequencing and annotation.</title>
        <authorList>
            <consortium name="The Broad Institute Genomics Platform"/>
            <consortium name="The Broad Institute Genome Sequencing Center for Infectious Disease"/>
            <person name="Wu L."/>
            <person name="Ma J."/>
        </authorList>
    </citation>
    <scope>NUCLEOTIDE SEQUENCE [LARGE SCALE GENOMIC DNA]</scope>
    <source>
        <strain evidence="4">CCUG 59685</strain>
    </source>
</reference>
<evidence type="ECO:0000256" key="2">
    <source>
        <dbReference type="SAM" id="SignalP"/>
    </source>
</evidence>
<sequence>MKARHHLLSLVLAASLLSASLSSVADVILPSVDNKFVSVQEINPTRDAGFFVGDKLQRTMILTVKQPYELIKESLPIVGYEHRYRGQVSGIELTAIDMEEAHERQQTVYTIHLEYQVFKSGRVVKPAILRGEIVKLRQQGSQDIKQFRMPSFNFRTSPLSVYGEVNLKNEMSPFVAPLKLHADKEWLALKVATGVLAVCLLGLVYILAANTWLPRMGGAFAKAYRKLGKLPDDAQGLQQAISTVHEALHQVAGHSVFGNGIEHFLQQKPGFTPARPEIERFFALSRQVFFDASTPLELGIPPREWLKKFCRHMRDCERGLKPEVHA</sequence>
<accession>A0ABW3GIS8</accession>
<protein>
    <recommendedName>
        <fullName evidence="5">MxaA protein</fullName>
    </recommendedName>
</protein>
<evidence type="ECO:0000313" key="3">
    <source>
        <dbReference type="EMBL" id="MFD0929947.1"/>
    </source>
</evidence>
<proteinExistence type="predicted"/>
<keyword evidence="1" id="KW-0472">Membrane</keyword>
<evidence type="ECO:0000313" key="4">
    <source>
        <dbReference type="Proteomes" id="UP001597106"/>
    </source>
</evidence>
<keyword evidence="2" id="KW-0732">Signal</keyword>
<feature type="chain" id="PRO_5046165019" description="MxaA protein" evidence="2">
    <location>
        <begin position="26"/>
        <end position="326"/>
    </location>
</feature>
<dbReference type="EMBL" id="JBHTJW010000002">
    <property type="protein sequence ID" value="MFD0929947.1"/>
    <property type="molecule type" value="Genomic_DNA"/>
</dbReference>
<keyword evidence="1" id="KW-1133">Transmembrane helix</keyword>
<keyword evidence="4" id="KW-1185">Reference proteome</keyword>
<dbReference type="Proteomes" id="UP001597106">
    <property type="component" value="Unassembled WGS sequence"/>
</dbReference>
<evidence type="ECO:0008006" key="5">
    <source>
        <dbReference type="Google" id="ProtNLM"/>
    </source>
</evidence>
<gene>
    <name evidence="3" type="ORF">ACFQ1T_09170</name>
</gene>
<keyword evidence="1" id="KW-0812">Transmembrane</keyword>
<dbReference type="RefSeq" id="WP_194747839.1">
    <property type="nucleotide sequence ID" value="NZ_JBHTJW010000002.1"/>
</dbReference>
<evidence type="ECO:0000256" key="1">
    <source>
        <dbReference type="SAM" id="Phobius"/>
    </source>
</evidence>
<organism evidence="3 4">
    <name type="scientific">Methylophilus glucosoxydans</name>
    <dbReference type="NCBI Taxonomy" id="752553"/>
    <lineage>
        <taxon>Bacteria</taxon>
        <taxon>Pseudomonadati</taxon>
        <taxon>Pseudomonadota</taxon>
        <taxon>Betaproteobacteria</taxon>
        <taxon>Nitrosomonadales</taxon>
        <taxon>Methylophilaceae</taxon>
        <taxon>Methylophilus</taxon>
    </lineage>
</organism>
<name>A0ABW3GIS8_9PROT</name>
<comment type="caution">
    <text evidence="3">The sequence shown here is derived from an EMBL/GenBank/DDBJ whole genome shotgun (WGS) entry which is preliminary data.</text>
</comment>
<feature type="signal peptide" evidence="2">
    <location>
        <begin position="1"/>
        <end position="25"/>
    </location>
</feature>